<protein>
    <submittedName>
        <fullName evidence="2">Uncharacterized protein</fullName>
    </submittedName>
</protein>
<dbReference type="EMBL" id="CP136892">
    <property type="protein sequence ID" value="WOL00304.1"/>
    <property type="molecule type" value="Genomic_DNA"/>
</dbReference>
<gene>
    <name evidence="2" type="ORF">Cni_G09017</name>
</gene>
<reference evidence="2 3" key="1">
    <citation type="submission" date="2023-10" db="EMBL/GenBank/DDBJ databases">
        <title>Chromosome-scale genome assembly provides insights into flower coloration mechanisms of Canna indica.</title>
        <authorList>
            <person name="Li C."/>
        </authorList>
    </citation>
    <scope>NUCLEOTIDE SEQUENCE [LARGE SCALE GENOMIC DNA]</scope>
    <source>
        <tissue evidence="2">Flower</tissue>
    </source>
</reference>
<organism evidence="2 3">
    <name type="scientific">Canna indica</name>
    <name type="common">Indian-shot</name>
    <dbReference type="NCBI Taxonomy" id="4628"/>
    <lineage>
        <taxon>Eukaryota</taxon>
        <taxon>Viridiplantae</taxon>
        <taxon>Streptophyta</taxon>
        <taxon>Embryophyta</taxon>
        <taxon>Tracheophyta</taxon>
        <taxon>Spermatophyta</taxon>
        <taxon>Magnoliopsida</taxon>
        <taxon>Liliopsida</taxon>
        <taxon>Zingiberales</taxon>
        <taxon>Cannaceae</taxon>
        <taxon>Canna</taxon>
    </lineage>
</organism>
<dbReference type="AlphaFoldDB" id="A0AAQ3K371"/>
<dbReference type="Proteomes" id="UP001327560">
    <property type="component" value="Chromosome 3"/>
</dbReference>
<sequence>MDFHKSEYKQLPETVSQNDIEEQYALDALVNERDGMQISYSVENKIIDLNNREQMQLREQLRIQYECSAHLAIINDLESNVECLEKELQKQAQAFEEDIVAMTQAKIEQERRAILTEEAQRKTKWNHANKAE</sequence>
<dbReference type="PANTHER" id="PTHR34452:SF7">
    <property type="entry name" value="MYOSIN HEAVY CHAIN-RELATED PROTEIN"/>
    <property type="match status" value="1"/>
</dbReference>
<evidence type="ECO:0000313" key="2">
    <source>
        <dbReference type="EMBL" id="WOL00304.1"/>
    </source>
</evidence>
<proteinExistence type="predicted"/>
<evidence type="ECO:0000256" key="1">
    <source>
        <dbReference type="SAM" id="Coils"/>
    </source>
</evidence>
<name>A0AAQ3K371_9LILI</name>
<accession>A0AAQ3K371</accession>
<keyword evidence="1" id="KW-0175">Coiled coil</keyword>
<feature type="coiled-coil region" evidence="1">
    <location>
        <begin position="67"/>
        <end position="105"/>
    </location>
</feature>
<dbReference type="PANTHER" id="PTHR34452">
    <property type="entry name" value="MYOSIN HEAVY CHAIN-RELATED PROTEIN"/>
    <property type="match status" value="1"/>
</dbReference>
<keyword evidence="3" id="KW-1185">Reference proteome</keyword>
<evidence type="ECO:0000313" key="3">
    <source>
        <dbReference type="Proteomes" id="UP001327560"/>
    </source>
</evidence>